<dbReference type="RefSeq" id="WP_283369114.1">
    <property type="nucleotide sequence ID" value="NZ_JASHID010000003.1"/>
</dbReference>
<reference evidence="1 2" key="1">
    <citation type="submission" date="2023-05" db="EMBL/GenBank/DDBJ databases">
        <title>Novel species of genus Flectobacillus isolated from stream in China.</title>
        <authorList>
            <person name="Lu H."/>
        </authorList>
    </citation>
    <scope>NUCLEOTIDE SEQUENCE [LARGE SCALE GENOMIC DNA]</scope>
    <source>
        <strain evidence="1 2">DC10W</strain>
    </source>
</reference>
<sequence>MNITEQEKRIESLCRNDLYEENKNQVIKVWFCAERDIRVPNARAYLYFYNESLSNIIDRKREAYMEYYEALKELLIYKAQHGELCSDIIITLYPDGSYEFRYWFNEERIAKEEYESAMLRSKDFPHAMANALVFYHLAEVNFKKKYESIIMTFEIKEGEPFVDYYFINEKGQHKPVYDSNRVAKYEETITRNTTNVKTWLKEHYDRTNFGILKDVWQPWNKIVVSVPPSGYLNELEDIHYYLDEVELEKDFFLERY</sequence>
<evidence type="ECO:0000313" key="2">
    <source>
        <dbReference type="Proteomes" id="UP001236569"/>
    </source>
</evidence>
<comment type="caution">
    <text evidence="1">The sequence shown here is derived from an EMBL/GenBank/DDBJ whole genome shotgun (WGS) entry which is preliminary data.</text>
</comment>
<keyword evidence="2" id="KW-1185">Reference proteome</keyword>
<protein>
    <submittedName>
        <fullName evidence="1">Uncharacterized protein</fullName>
    </submittedName>
</protein>
<gene>
    <name evidence="1" type="ORF">QM480_06015</name>
</gene>
<name>A0ABT6YJU8_9BACT</name>
<accession>A0ABT6YJU8</accession>
<organism evidence="1 2">
    <name type="scientific">Flectobacillus longus</name>
    <dbReference type="NCBI Taxonomy" id="2984207"/>
    <lineage>
        <taxon>Bacteria</taxon>
        <taxon>Pseudomonadati</taxon>
        <taxon>Bacteroidota</taxon>
        <taxon>Cytophagia</taxon>
        <taxon>Cytophagales</taxon>
        <taxon>Flectobacillaceae</taxon>
        <taxon>Flectobacillus</taxon>
    </lineage>
</organism>
<evidence type="ECO:0000313" key="1">
    <source>
        <dbReference type="EMBL" id="MDI9863869.1"/>
    </source>
</evidence>
<dbReference type="EMBL" id="JASHID010000003">
    <property type="protein sequence ID" value="MDI9863869.1"/>
    <property type="molecule type" value="Genomic_DNA"/>
</dbReference>
<proteinExistence type="predicted"/>
<dbReference type="Proteomes" id="UP001236569">
    <property type="component" value="Unassembled WGS sequence"/>
</dbReference>